<comment type="caution">
    <text evidence="2">The sequence shown here is derived from an EMBL/GenBank/DDBJ whole genome shotgun (WGS) entry which is preliminary data.</text>
</comment>
<evidence type="ECO:0000313" key="2">
    <source>
        <dbReference type="EMBL" id="PZR05371.1"/>
    </source>
</evidence>
<evidence type="ECO:0008006" key="4">
    <source>
        <dbReference type="Google" id="ProtNLM"/>
    </source>
</evidence>
<gene>
    <name evidence="2" type="ORF">DI536_32370</name>
</gene>
<feature type="chain" id="PRO_5015862245" description="Lipoprotein" evidence="1">
    <location>
        <begin position="21"/>
        <end position="254"/>
    </location>
</feature>
<dbReference type="Proteomes" id="UP000249061">
    <property type="component" value="Unassembled WGS sequence"/>
</dbReference>
<accession>A0A2W5V5P8</accession>
<feature type="signal peptide" evidence="1">
    <location>
        <begin position="1"/>
        <end position="20"/>
    </location>
</feature>
<keyword evidence="1" id="KW-0732">Signal</keyword>
<evidence type="ECO:0000256" key="1">
    <source>
        <dbReference type="SAM" id="SignalP"/>
    </source>
</evidence>
<sequence>MRARGLLLTGVLLSALSASAAECRKDGLLLFPTPGAVIPTNAQFILEGAGAAQQQVQDLLTSDSIALVARGQEPIQVKAEKGYVSQMSRVALRLRPLKPMEPNVEYSLALPSSFAGVPLLNDKLGDGTLRWLTGPGVDKKAPRYKQKPASSEGFYELDKQGGLTRKLKLRSVVDENGPAFFVVTMTRARGSSARQEYPVALDGDTLTLGHDACSGNFGFDDGRAYKLTFELFDAAGNRSNEKASLEVAAPRALK</sequence>
<name>A0A2W5V5P8_9BACT</name>
<organism evidence="2 3">
    <name type="scientific">Archangium gephyra</name>
    <dbReference type="NCBI Taxonomy" id="48"/>
    <lineage>
        <taxon>Bacteria</taxon>
        <taxon>Pseudomonadati</taxon>
        <taxon>Myxococcota</taxon>
        <taxon>Myxococcia</taxon>
        <taxon>Myxococcales</taxon>
        <taxon>Cystobacterineae</taxon>
        <taxon>Archangiaceae</taxon>
        <taxon>Archangium</taxon>
    </lineage>
</organism>
<proteinExistence type="predicted"/>
<dbReference type="AlphaFoldDB" id="A0A2W5V5P8"/>
<evidence type="ECO:0000313" key="3">
    <source>
        <dbReference type="Proteomes" id="UP000249061"/>
    </source>
</evidence>
<protein>
    <recommendedName>
        <fullName evidence="4">Lipoprotein</fullName>
    </recommendedName>
</protein>
<dbReference type="EMBL" id="QFQP01000045">
    <property type="protein sequence ID" value="PZR05371.1"/>
    <property type="molecule type" value="Genomic_DNA"/>
</dbReference>
<reference evidence="2 3" key="1">
    <citation type="submission" date="2017-08" db="EMBL/GenBank/DDBJ databases">
        <title>Infants hospitalized years apart are colonized by the same room-sourced microbial strains.</title>
        <authorList>
            <person name="Brooks B."/>
            <person name="Olm M.R."/>
            <person name="Firek B.A."/>
            <person name="Baker R."/>
            <person name="Thomas B.C."/>
            <person name="Morowitz M.J."/>
            <person name="Banfield J.F."/>
        </authorList>
    </citation>
    <scope>NUCLEOTIDE SEQUENCE [LARGE SCALE GENOMIC DNA]</scope>
    <source>
        <strain evidence="2">S2_003_000_R2_14</strain>
    </source>
</reference>